<keyword evidence="3" id="KW-1185">Reference proteome</keyword>
<keyword evidence="1" id="KW-0812">Transmembrane</keyword>
<evidence type="ECO:0000313" key="2">
    <source>
        <dbReference type="EMBL" id="OEU22967.1"/>
    </source>
</evidence>
<evidence type="ECO:0000256" key="1">
    <source>
        <dbReference type="SAM" id="Phobius"/>
    </source>
</evidence>
<name>A0A1E7FXU9_9STRA</name>
<accession>A0A1E7FXU9</accession>
<feature type="transmembrane region" description="Helical" evidence="1">
    <location>
        <begin position="214"/>
        <end position="233"/>
    </location>
</feature>
<keyword evidence="1" id="KW-1133">Transmembrane helix</keyword>
<proteinExistence type="predicted"/>
<gene>
    <name evidence="2" type="ORF">FRACYDRAFT_233129</name>
</gene>
<dbReference type="InParanoid" id="A0A1E7FXU9"/>
<organism evidence="2 3">
    <name type="scientific">Fragilariopsis cylindrus CCMP1102</name>
    <dbReference type="NCBI Taxonomy" id="635003"/>
    <lineage>
        <taxon>Eukaryota</taxon>
        <taxon>Sar</taxon>
        <taxon>Stramenopiles</taxon>
        <taxon>Ochrophyta</taxon>
        <taxon>Bacillariophyta</taxon>
        <taxon>Bacillariophyceae</taxon>
        <taxon>Bacillariophycidae</taxon>
        <taxon>Bacillariales</taxon>
        <taxon>Bacillariaceae</taxon>
        <taxon>Fragilariopsis</taxon>
    </lineage>
</organism>
<feature type="transmembrane region" description="Helical" evidence="1">
    <location>
        <begin position="151"/>
        <end position="173"/>
    </location>
</feature>
<dbReference type="KEGG" id="fcy:FRACYDRAFT_233129"/>
<dbReference type="AlphaFoldDB" id="A0A1E7FXU9"/>
<feature type="transmembrane region" description="Helical" evidence="1">
    <location>
        <begin position="254"/>
        <end position="277"/>
    </location>
</feature>
<keyword evidence="1" id="KW-0472">Membrane</keyword>
<evidence type="ECO:0000313" key="3">
    <source>
        <dbReference type="Proteomes" id="UP000095751"/>
    </source>
</evidence>
<feature type="transmembrane region" description="Helical" evidence="1">
    <location>
        <begin position="59"/>
        <end position="79"/>
    </location>
</feature>
<dbReference type="Proteomes" id="UP000095751">
    <property type="component" value="Unassembled WGS sequence"/>
</dbReference>
<protein>
    <submittedName>
        <fullName evidence="2">Uncharacterized protein</fullName>
    </submittedName>
</protein>
<feature type="transmembrane region" description="Helical" evidence="1">
    <location>
        <begin position="85"/>
        <end position="107"/>
    </location>
</feature>
<feature type="transmembrane region" description="Helical" evidence="1">
    <location>
        <begin position="119"/>
        <end position="139"/>
    </location>
</feature>
<sequence length="283" mass="32888">MTLSFISENEPPVGLVNATRLILYFVIVALFLQYRALLFTKNQRERYDGWLVRNWKHFFTAHSLIVYPFFHFFGGLGYGRDPHTGAAAAWAEILLNVMSIPLALLLWDGAIVYGTQFETMLLAGLHHIGVFIVLPYHIYEDPLIASRTTKLFGWLWLTHGFRFIQNTLLPFVFSEMILKGGKNIPALDRMRELYSLITVSLLYSYFKAESQPGFGWNYQTMSILPLLIGRYLFNGNFNRISYFRRVEIPGSISIFISAVSCCELYWGIITMICLYTIRHFYYY</sequence>
<feature type="transmembrane region" description="Helical" evidence="1">
    <location>
        <begin position="21"/>
        <end position="38"/>
    </location>
</feature>
<reference evidence="2 3" key="1">
    <citation type="submission" date="2016-09" db="EMBL/GenBank/DDBJ databases">
        <title>Extensive genetic diversity and differential bi-allelic expression allows diatom success in the polar Southern Ocean.</title>
        <authorList>
            <consortium name="DOE Joint Genome Institute"/>
            <person name="Mock T."/>
            <person name="Otillar R.P."/>
            <person name="Strauss J."/>
            <person name="Dupont C."/>
            <person name="Frickenhaus S."/>
            <person name="Maumus F."/>
            <person name="Mcmullan M."/>
            <person name="Sanges R."/>
            <person name="Schmutz J."/>
            <person name="Toseland A."/>
            <person name="Valas R."/>
            <person name="Veluchamy A."/>
            <person name="Ward B.J."/>
            <person name="Allen A."/>
            <person name="Barry K."/>
            <person name="Falciatore A."/>
            <person name="Ferrante M."/>
            <person name="Fortunato A.E."/>
            <person name="Gloeckner G."/>
            <person name="Gruber A."/>
            <person name="Hipkin R."/>
            <person name="Janech M."/>
            <person name="Kroth P."/>
            <person name="Leese F."/>
            <person name="Lindquist E."/>
            <person name="Lyon B.R."/>
            <person name="Martin J."/>
            <person name="Mayer C."/>
            <person name="Parker M."/>
            <person name="Quesneville H."/>
            <person name="Raymond J."/>
            <person name="Uhlig C."/>
            <person name="Valentin K.U."/>
            <person name="Worden A.Z."/>
            <person name="Armbrust E.V."/>
            <person name="Bowler C."/>
            <person name="Green B."/>
            <person name="Moulton V."/>
            <person name="Van Oosterhout C."/>
            <person name="Grigoriev I."/>
        </authorList>
    </citation>
    <scope>NUCLEOTIDE SEQUENCE [LARGE SCALE GENOMIC DNA]</scope>
    <source>
        <strain evidence="2 3">CCMP1102</strain>
    </source>
</reference>
<dbReference type="EMBL" id="KV784353">
    <property type="protein sequence ID" value="OEU22967.1"/>
    <property type="molecule type" value="Genomic_DNA"/>
</dbReference>